<sequence>MSASVPGDGVRVRTPVPDNEWHDTLAEAGQNVLPSQTPGWRSAVCAHGWRDATRLYIWPDGTRLLVPLVRSAAGSGAEYASWPVGWGVGGVLGAPDAVTPDRARAVLRDLASLPAERVYLRPHPASTAMWDALVPPGTRRNPRMTQILPLEGGFEHVWRHRFRGKLRSAVRRAERAGLTIEHDGAGRLLPEFDRLFELSLDRWDRQSDESAGAVRRRVRAKNPLTKFTAVADHLGPHCRVWLARHGGQAAAAVVALYQGPYVVYWQGAMDKARAAPTYAAPYLLHLVIEDACARGARALHMGDTYPGTSVTRFKTAFGPDEYHTAGYWIPGAGVGRRAPVQDEREDMRTS</sequence>
<dbReference type="RefSeq" id="WP_127148862.1">
    <property type="nucleotide sequence ID" value="NZ_CP029042.1"/>
</dbReference>
<dbReference type="InterPro" id="IPR038740">
    <property type="entry name" value="BioF2-like_GNAT_dom"/>
</dbReference>
<dbReference type="AlphaFoldDB" id="A0A3Q9K1T6"/>
<protein>
    <recommendedName>
        <fullName evidence="1">BioF2-like acetyltransferase domain-containing protein</fullName>
    </recommendedName>
</protein>
<proteinExistence type="predicted"/>
<evidence type="ECO:0000259" key="1">
    <source>
        <dbReference type="Pfam" id="PF13480"/>
    </source>
</evidence>
<dbReference type="Pfam" id="PF13480">
    <property type="entry name" value="Acetyltransf_6"/>
    <property type="match status" value="1"/>
</dbReference>
<dbReference type="Proteomes" id="UP000275579">
    <property type="component" value="Chromosome"/>
</dbReference>
<organism evidence="2 3">
    <name type="scientific">Streptomyces lydicus</name>
    <dbReference type="NCBI Taxonomy" id="47763"/>
    <lineage>
        <taxon>Bacteria</taxon>
        <taxon>Bacillati</taxon>
        <taxon>Actinomycetota</taxon>
        <taxon>Actinomycetes</taxon>
        <taxon>Kitasatosporales</taxon>
        <taxon>Streptomycetaceae</taxon>
        <taxon>Streptomyces</taxon>
    </lineage>
</organism>
<accession>A0A3Q9K1T6</accession>
<name>A0A3Q9K1T6_9ACTN</name>
<evidence type="ECO:0000313" key="2">
    <source>
        <dbReference type="EMBL" id="AZS69626.1"/>
    </source>
</evidence>
<reference evidence="2 3" key="1">
    <citation type="submission" date="2018-04" db="EMBL/GenBank/DDBJ databases">
        <title>Complete genome sequences of Streptomyces lydicus strain WYEC and characterization of antagonistic properties of biological control agents.</title>
        <authorList>
            <person name="Mariita R.M."/>
            <person name="Sello J.K."/>
        </authorList>
    </citation>
    <scope>NUCLEOTIDE SEQUENCE [LARGE SCALE GENOMIC DNA]</scope>
    <source>
        <strain evidence="2 3">WYEC 108</strain>
    </source>
</reference>
<feature type="domain" description="BioF2-like acetyltransferase" evidence="1">
    <location>
        <begin position="161"/>
        <end position="303"/>
    </location>
</feature>
<dbReference type="EMBL" id="CP029042">
    <property type="protein sequence ID" value="AZS69626.1"/>
    <property type="molecule type" value="Genomic_DNA"/>
</dbReference>
<gene>
    <name evidence="2" type="ORF">DDE74_00245</name>
</gene>
<dbReference type="InterPro" id="IPR016181">
    <property type="entry name" value="Acyl_CoA_acyltransferase"/>
</dbReference>
<dbReference type="Gene3D" id="3.40.630.30">
    <property type="match status" value="1"/>
</dbReference>
<dbReference type="SUPFAM" id="SSF55729">
    <property type="entry name" value="Acyl-CoA N-acyltransferases (Nat)"/>
    <property type="match status" value="1"/>
</dbReference>
<evidence type="ECO:0000313" key="3">
    <source>
        <dbReference type="Proteomes" id="UP000275579"/>
    </source>
</evidence>